<dbReference type="SUPFAM" id="SSF52540">
    <property type="entry name" value="P-loop containing nucleoside triphosphate hydrolases"/>
    <property type="match status" value="1"/>
</dbReference>
<organism evidence="1 2">
    <name type="scientific">Catenulispora yoronensis</name>
    <dbReference type="NCBI Taxonomy" id="450799"/>
    <lineage>
        <taxon>Bacteria</taxon>
        <taxon>Bacillati</taxon>
        <taxon>Actinomycetota</taxon>
        <taxon>Actinomycetes</taxon>
        <taxon>Catenulisporales</taxon>
        <taxon>Catenulisporaceae</taxon>
        <taxon>Catenulispora</taxon>
    </lineage>
</organism>
<dbReference type="SUPFAM" id="SSF46785">
    <property type="entry name" value="Winged helix' DNA-binding domain"/>
    <property type="match status" value="1"/>
</dbReference>
<proteinExistence type="predicted"/>
<dbReference type="GO" id="GO:0005524">
    <property type="term" value="F:ATP binding"/>
    <property type="evidence" value="ECO:0007669"/>
    <property type="project" value="UniProtKB-KW"/>
</dbReference>
<gene>
    <name evidence="1" type="ORF">GCM10009839_91850</name>
</gene>
<reference evidence="1 2" key="1">
    <citation type="journal article" date="2019" name="Int. J. Syst. Evol. Microbiol.">
        <title>The Global Catalogue of Microorganisms (GCM) 10K type strain sequencing project: providing services to taxonomists for standard genome sequencing and annotation.</title>
        <authorList>
            <consortium name="The Broad Institute Genomics Platform"/>
            <consortium name="The Broad Institute Genome Sequencing Center for Infectious Disease"/>
            <person name="Wu L."/>
            <person name="Ma J."/>
        </authorList>
    </citation>
    <scope>NUCLEOTIDE SEQUENCE [LARGE SCALE GENOMIC DNA]</scope>
    <source>
        <strain evidence="1 2">JCM 16014</strain>
    </source>
</reference>
<evidence type="ECO:0000313" key="2">
    <source>
        <dbReference type="Proteomes" id="UP001500751"/>
    </source>
</evidence>
<sequence length="489" mass="53478">MIPKPTRLFGRDAEWHDLAEFAVSPVPGATLGLVYGRRRQGKTIMLELLAREARGFLFAATQQSEAQNLADLGAAYAQFRGLRQPVVFSDWRTALDELLRIGEEAALPVVIDEFPYLTAVSPALPSYLQQALSPTAFAKEHTRTRLILCGSALTVMAQLLGGGAPLRGRASLELVLRPFDYRQAAGFWGVGHDPELAFRLNALVGGTPAYLEMAGGAPPADREVFDEWVGRRLLNPSSAMFREGGLLLREEPSISDPTSYAATLSAIAAGHHRRTEIASVLGRPASALGHLLTGLQDIGLIAQTEDALRDRRSVYHIAEPVVRLHQLIIARNEPELVAGRAARVWADHADTVAGKIHGPHFEDLARQWCFHHADPETLGGRAGSVRPTEMPCREHKHGHEVDVVVTESAPHAPDRIAAIGEAKGTTSPVDLPQLERLEHLRGLLPAHRVQTTPKLLLFARSGFTPRLLKAAEKRSDVELVDLDRLYHGE</sequence>
<dbReference type="InterPro" id="IPR027417">
    <property type="entry name" value="P-loop_NTPase"/>
</dbReference>
<keyword evidence="1" id="KW-0067">ATP-binding</keyword>
<protein>
    <submittedName>
        <fullName evidence="1">ATP-binding protein</fullName>
    </submittedName>
</protein>
<accession>A0ABN2VLY4</accession>
<dbReference type="RefSeq" id="WP_344672079.1">
    <property type="nucleotide sequence ID" value="NZ_BAAAQN010000105.1"/>
</dbReference>
<keyword evidence="2" id="KW-1185">Reference proteome</keyword>
<name>A0ABN2VLY4_9ACTN</name>
<comment type="caution">
    <text evidence="1">The sequence shown here is derived from an EMBL/GenBank/DDBJ whole genome shotgun (WGS) entry which is preliminary data.</text>
</comment>
<dbReference type="Proteomes" id="UP001500751">
    <property type="component" value="Unassembled WGS sequence"/>
</dbReference>
<dbReference type="EMBL" id="BAAAQN010000105">
    <property type="protein sequence ID" value="GAA2065808.1"/>
    <property type="molecule type" value="Genomic_DNA"/>
</dbReference>
<dbReference type="Gene3D" id="3.40.50.300">
    <property type="entry name" value="P-loop containing nucleotide triphosphate hydrolases"/>
    <property type="match status" value="1"/>
</dbReference>
<dbReference type="InterPro" id="IPR036390">
    <property type="entry name" value="WH_DNA-bd_sf"/>
</dbReference>
<dbReference type="PANTHER" id="PTHR34704:SF1">
    <property type="entry name" value="ATPASE"/>
    <property type="match status" value="1"/>
</dbReference>
<evidence type="ECO:0000313" key="1">
    <source>
        <dbReference type="EMBL" id="GAA2065808.1"/>
    </source>
</evidence>
<dbReference type="PANTHER" id="PTHR34704">
    <property type="entry name" value="ATPASE"/>
    <property type="match status" value="1"/>
</dbReference>
<keyword evidence="1" id="KW-0547">Nucleotide-binding</keyword>